<dbReference type="EMBL" id="CAJVRM010000702">
    <property type="protein sequence ID" value="CAG8982953.1"/>
    <property type="molecule type" value="Genomic_DNA"/>
</dbReference>
<dbReference type="GO" id="GO:0046872">
    <property type="term" value="F:metal ion binding"/>
    <property type="evidence" value="ECO:0007669"/>
    <property type="project" value="UniProtKB-UniRule"/>
</dbReference>
<feature type="disulfide bond" evidence="9">
    <location>
        <begin position="49"/>
        <end position="82"/>
    </location>
</feature>
<evidence type="ECO:0000256" key="10">
    <source>
        <dbReference type="SAM" id="SignalP"/>
    </source>
</evidence>
<name>A0A9N9M003_9HELO</name>
<evidence type="ECO:0000256" key="7">
    <source>
        <dbReference type="ARBA" id="ARBA00023157"/>
    </source>
</evidence>
<comment type="caution">
    <text evidence="9">Lacks conserved residue(s) required for the propagation of feature annotation.</text>
</comment>
<keyword evidence="9" id="KW-0408">Iron</keyword>
<dbReference type="PROSITE" id="PS52012">
    <property type="entry name" value="CFEM"/>
    <property type="match status" value="1"/>
</dbReference>
<keyword evidence="6 10" id="KW-0732">Signal</keyword>
<evidence type="ECO:0000256" key="9">
    <source>
        <dbReference type="PROSITE-ProRule" id="PRU01356"/>
    </source>
</evidence>
<evidence type="ECO:0000256" key="1">
    <source>
        <dbReference type="ARBA" id="ARBA00004589"/>
    </source>
</evidence>
<dbReference type="AlphaFoldDB" id="A0A9N9M003"/>
<reference evidence="12" key="1">
    <citation type="submission" date="2021-07" db="EMBL/GenBank/DDBJ databases">
        <authorList>
            <person name="Durling M."/>
        </authorList>
    </citation>
    <scope>NUCLEOTIDE SEQUENCE</scope>
</reference>
<evidence type="ECO:0000256" key="8">
    <source>
        <dbReference type="ARBA" id="ARBA00023288"/>
    </source>
</evidence>
<keyword evidence="7 9" id="KW-1015">Disulfide bond</keyword>
<keyword evidence="5" id="KW-0336">GPI-anchor</keyword>
<keyword evidence="4" id="KW-0964">Secreted</keyword>
<evidence type="ECO:0000256" key="5">
    <source>
        <dbReference type="ARBA" id="ARBA00022622"/>
    </source>
</evidence>
<feature type="binding site" description="axial binding residue" evidence="9">
    <location>
        <position position="44"/>
    </location>
    <ligand>
        <name>heme</name>
        <dbReference type="ChEBI" id="CHEBI:30413"/>
    </ligand>
    <ligandPart>
        <name>Fe</name>
        <dbReference type="ChEBI" id="CHEBI:18248"/>
    </ligandPart>
</feature>
<feature type="chain" id="PRO_5040144030" description="CFEM domain-containing protein" evidence="10">
    <location>
        <begin position="19"/>
        <end position="250"/>
    </location>
</feature>
<keyword evidence="13" id="KW-1185">Reference proteome</keyword>
<dbReference type="OrthoDB" id="5421216at2759"/>
<evidence type="ECO:0000259" key="11">
    <source>
        <dbReference type="PROSITE" id="PS52012"/>
    </source>
</evidence>
<evidence type="ECO:0000256" key="2">
    <source>
        <dbReference type="ARBA" id="ARBA00004613"/>
    </source>
</evidence>
<feature type="domain" description="CFEM" evidence="11">
    <location>
        <begin position="1"/>
        <end position="109"/>
    </location>
</feature>
<keyword evidence="5" id="KW-0325">Glycoprotein</keyword>
<keyword evidence="8" id="KW-0449">Lipoprotein</keyword>
<organism evidence="12 13">
    <name type="scientific">Hymenoscyphus albidus</name>
    <dbReference type="NCBI Taxonomy" id="595503"/>
    <lineage>
        <taxon>Eukaryota</taxon>
        <taxon>Fungi</taxon>
        <taxon>Dikarya</taxon>
        <taxon>Ascomycota</taxon>
        <taxon>Pezizomycotina</taxon>
        <taxon>Leotiomycetes</taxon>
        <taxon>Helotiales</taxon>
        <taxon>Helotiaceae</taxon>
        <taxon>Hymenoscyphus</taxon>
    </lineage>
</organism>
<comment type="similarity">
    <text evidence="3">Belongs to the RBT5 family.</text>
</comment>
<dbReference type="Pfam" id="PF05730">
    <property type="entry name" value="CFEM"/>
    <property type="match status" value="1"/>
</dbReference>
<comment type="subcellular location">
    <subcellularLocation>
        <location evidence="1">Membrane</location>
        <topology evidence="1">Lipid-anchor</topology>
        <topology evidence="1">GPI-anchor</topology>
    </subcellularLocation>
    <subcellularLocation>
        <location evidence="2">Secreted</location>
    </subcellularLocation>
</comment>
<keyword evidence="5" id="KW-0472">Membrane</keyword>
<proteinExistence type="inferred from homology"/>
<dbReference type="InterPro" id="IPR008427">
    <property type="entry name" value="Extracellular_membr_CFEM_dom"/>
</dbReference>
<dbReference type="GO" id="GO:0005576">
    <property type="term" value="C:extracellular region"/>
    <property type="evidence" value="ECO:0007669"/>
    <property type="project" value="UniProtKB-SubCell"/>
</dbReference>
<evidence type="ECO:0000256" key="6">
    <source>
        <dbReference type="ARBA" id="ARBA00022729"/>
    </source>
</evidence>
<accession>A0A9N9M003</accession>
<evidence type="ECO:0000313" key="12">
    <source>
        <dbReference type="EMBL" id="CAG8982953.1"/>
    </source>
</evidence>
<dbReference type="GO" id="GO:0098552">
    <property type="term" value="C:side of membrane"/>
    <property type="evidence" value="ECO:0007669"/>
    <property type="project" value="UniProtKB-KW"/>
</dbReference>
<evidence type="ECO:0000313" key="13">
    <source>
        <dbReference type="Proteomes" id="UP000701801"/>
    </source>
</evidence>
<comment type="caution">
    <text evidence="12">The sequence shown here is derived from an EMBL/GenBank/DDBJ whole genome shotgun (WGS) entry which is preliminary data.</text>
</comment>
<gene>
    <name evidence="12" type="ORF">HYALB_00003531</name>
</gene>
<keyword evidence="9" id="KW-0349">Heme</keyword>
<evidence type="ECO:0000256" key="4">
    <source>
        <dbReference type="ARBA" id="ARBA00022525"/>
    </source>
</evidence>
<sequence>MWGFCFLLLLGVISFIEAQKDVSVPECATTCWENTKYVTKCMNDIFCLCEDAGYQNSLFQCLYSQCDTVHFGSALHFAISQCVDTGSQIVYGVPPIPNHDSLRKRKEAEYLVGGKEKRYESGISGIAWSTESSGYSLRSAGFPLESFAFPTQSASYLTQSANFPVQSVVNSWGASAIPSPTPDVLLPRRVNYVYATVSTIVTARTPSTTKSVKSFPTYAKRIVHTGVTSKIGPCLAFHALSTVVAIYLSL</sequence>
<evidence type="ECO:0000256" key="3">
    <source>
        <dbReference type="ARBA" id="ARBA00010031"/>
    </source>
</evidence>
<feature type="signal peptide" evidence="10">
    <location>
        <begin position="1"/>
        <end position="18"/>
    </location>
</feature>
<dbReference type="Proteomes" id="UP000701801">
    <property type="component" value="Unassembled WGS sequence"/>
</dbReference>
<protein>
    <recommendedName>
        <fullName evidence="11">CFEM domain-containing protein</fullName>
    </recommendedName>
</protein>
<keyword evidence="9" id="KW-0479">Metal-binding</keyword>